<evidence type="ECO:0000256" key="4">
    <source>
        <dbReference type="ARBA" id="ARBA00022989"/>
    </source>
</evidence>
<feature type="chain" id="PRO_5022930521" description="Ionotropic glutamate receptor C-terminal domain-containing protein" evidence="12">
    <location>
        <begin position="25"/>
        <end position="679"/>
    </location>
</feature>
<accession>A0A5D2FVC4</accession>
<keyword evidence="2" id="KW-0813">Transport</keyword>
<dbReference type="Pfam" id="PF00060">
    <property type="entry name" value="Lig_chan"/>
    <property type="match status" value="1"/>
</dbReference>
<proteinExistence type="predicted"/>
<evidence type="ECO:0000256" key="2">
    <source>
        <dbReference type="ARBA" id="ARBA00022448"/>
    </source>
</evidence>
<keyword evidence="5" id="KW-0406">Ion transport</keyword>
<dbReference type="SMART" id="SM00079">
    <property type="entry name" value="PBPe"/>
    <property type="match status" value="1"/>
</dbReference>
<keyword evidence="10" id="KW-0407">Ion channel</keyword>
<keyword evidence="9" id="KW-1071">Ligand-gated ion channel</keyword>
<dbReference type="SUPFAM" id="SSF53822">
    <property type="entry name" value="Periplasmic binding protein-like I"/>
    <property type="match status" value="1"/>
</dbReference>
<keyword evidence="12" id="KW-0732">Signal</keyword>
<dbReference type="InterPro" id="IPR001828">
    <property type="entry name" value="ANF_lig-bd_rcpt"/>
</dbReference>
<dbReference type="SUPFAM" id="SSF53850">
    <property type="entry name" value="Periplasmic binding protein-like II"/>
    <property type="match status" value="1"/>
</dbReference>
<dbReference type="Gene3D" id="1.10.287.70">
    <property type="match status" value="1"/>
</dbReference>
<feature type="transmembrane region" description="Helical" evidence="11">
    <location>
        <begin position="293"/>
        <end position="313"/>
    </location>
</feature>
<dbReference type="PANTHER" id="PTHR18966">
    <property type="entry name" value="IONOTROPIC GLUTAMATE RECEPTOR"/>
    <property type="match status" value="1"/>
</dbReference>
<protein>
    <recommendedName>
        <fullName evidence="13">Ionotropic glutamate receptor C-terminal domain-containing protein</fullName>
    </recommendedName>
</protein>
<evidence type="ECO:0000256" key="12">
    <source>
        <dbReference type="SAM" id="SignalP"/>
    </source>
</evidence>
<evidence type="ECO:0000313" key="14">
    <source>
        <dbReference type="EMBL" id="TYH09552.1"/>
    </source>
</evidence>
<sequence length="679" mass="75630">MMKMKNHMLVLFAAYFSLVGKLSGFRPAGGSDEIDVGLIVDMGSREGKIIHNCVSMTVLDFYSLHRDYQMRIGLHTRDSKGDTLLALSAVSLLGELSGQVGGLRLAGGGKVGVGLIVDMGSREGKLIHSCVSMAISDFNSFRRDNQMRIVLHTIDSKGDPNLHTLSVAYNLLEKAKVKVILISAQKSTLDAKVLAEFGNQTKIPVISVSSSTIDDDLNTIQWPGGTSTIPKGRMMQTMDPDLQTNTTIFSGFCIAVFEAAIAGLKYQGSYEFVPFEYNNPNIGEAYNDLIYQVYLQVWFVTILSGSFMPLAFTDCAMDKQKQKYDGAVGDITINANRSLYVDFTMPFTDIGVGMVTRLTPKDNQNLWIFLKPLTPGLWLTIVGAYVLATFVIWLIERPALAEQQTQQSNGQIGRMISFSFSILVFAQWEKLTSNLSRSVVVLWVFEMFIVGSNYTATLTSMLTVQHIEFISKVDNIGHRLGPVTQEVVGILNIQNSSSTSKWLTSPAEFEKALSEGSKNGGFSAIIDEMPYINVFLEKYSTHYSMVGPVNRTTNGFGFVFSKGSTLARDISREIAKLREDGRLEMLENVWFKSSTTNFDSRDTFNSVNPLTISDFRGLFFFSGTFSALAVLLFFASLLRKNFHVMKKWGQPKIVKQYVCMKFFKNRKDANVIHPEFDNL</sequence>
<organism evidence="14 15">
    <name type="scientific">Gossypium darwinii</name>
    <name type="common">Darwin's cotton</name>
    <name type="synonym">Gossypium barbadense var. darwinii</name>
    <dbReference type="NCBI Taxonomy" id="34276"/>
    <lineage>
        <taxon>Eukaryota</taxon>
        <taxon>Viridiplantae</taxon>
        <taxon>Streptophyta</taxon>
        <taxon>Embryophyta</taxon>
        <taxon>Tracheophyta</taxon>
        <taxon>Spermatophyta</taxon>
        <taxon>Magnoliopsida</taxon>
        <taxon>eudicotyledons</taxon>
        <taxon>Gunneridae</taxon>
        <taxon>Pentapetalae</taxon>
        <taxon>rosids</taxon>
        <taxon>malvids</taxon>
        <taxon>Malvales</taxon>
        <taxon>Malvaceae</taxon>
        <taxon>Malvoideae</taxon>
        <taxon>Gossypium</taxon>
    </lineage>
</organism>
<dbReference type="Pfam" id="PF01094">
    <property type="entry name" value="ANF_receptor"/>
    <property type="match status" value="1"/>
</dbReference>
<feature type="transmembrane region" description="Helical" evidence="11">
    <location>
        <begin position="440"/>
        <end position="462"/>
    </location>
</feature>
<feature type="signal peptide" evidence="12">
    <location>
        <begin position="1"/>
        <end position="24"/>
    </location>
</feature>
<gene>
    <name evidence="14" type="ORF">ES288_A07G105100v1</name>
</gene>
<evidence type="ECO:0000256" key="3">
    <source>
        <dbReference type="ARBA" id="ARBA00022692"/>
    </source>
</evidence>
<keyword evidence="15" id="KW-1185">Reference proteome</keyword>
<dbReference type="AlphaFoldDB" id="A0A5D2FVC4"/>
<feature type="domain" description="Ionotropic glutamate receptor C-terminal" evidence="13">
    <location>
        <begin position="226"/>
        <end position="593"/>
    </location>
</feature>
<evidence type="ECO:0000256" key="1">
    <source>
        <dbReference type="ARBA" id="ARBA00004141"/>
    </source>
</evidence>
<keyword evidence="3 11" id="KW-0812">Transmembrane</keyword>
<dbReference type="InterPro" id="IPR015683">
    <property type="entry name" value="Ionotropic_Glu_rcpt"/>
</dbReference>
<evidence type="ECO:0000256" key="10">
    <source>
        <dbReference type="ARBA" id="ARBA00023303"/>
    </source>
</evidence>
<evidence type="ECO:0000256" key="11">
    <source>
        <dbReference type="SAM" id="Phobius"/>
    </source>
</evidence>
<feature type="transmembrane region" description="Helical" evidence="11">
    <location>
        <begin position="618"/>
        <end position="638"/>
    </location>
</feature>
<keyword evidence="7" id="KW-0675">Receptor</keyword>
<evidence type="ECO:0000256" key="7">
    <source>
        <dbReference type="ARBA" id="ARBA00023170"/>
    </source>
</evidence>
<evidence type="ECO:0000259" key="13">
    <source>
        <dbReference type="SMART" id="SM00079"/>
    </source>
</evidence>
<feature type="transmembrane region" description="Helical" evidence="11">
    <location>
        <begin position="376"/>
        <end position="395"/>
    </location>
</feature>
<dbReference type="Proteomes" id="UP000323506">
    <property type="component" value="Chromosome A07"/>
</dbReference>
<keyword evidence="8" id="KW-0325">Glycoprotein</keyword>
<keyword evidence="6 11" id="KW-0472">Membrane</keyword>
<dbReference type="GO" id="GO:0015276">
    <property type="term" value="F:ligand-gated monoatomic ion channel activity"/>
    <property type="evidence" value="ECO:0007669"/>
    <property type="project" value="InterPro"/>
</dbReference>
<keyword evidence="4 11" id="KW-1133">Transmembrane helix</keyword>
<evidence type="ECO:0000256" key="6">
    <source>
        <dbReference type="ARBA" id="ARBA00023136"/>
    </source>
</evidence>
<dbReference type="InterPro" id="IPR028082">
    <property type="entry name" value="Peripla_BP_I"/>
</dbReference>
<feature type="transmembrane region" description="Helical" evidence="11">
    <location>
        <begin position="411"/>
        <end position="428"/>
    </location>
</feature>
<evidence type="ECO:0000256" key="5">
    <source>
        <dbReference type="ARBA" id="ARBA00023065"/>
    </source>
</evidence>
<name>A0A5D2FVC4_GOSDA</name>
<evidence type="ECO:0000256" key="9">
    <source>
        <dbReference type="ARBA" id="ARBA00023286"/>
    </source>
</evidence>
<reference evidence="14 15" key="1">
    <citation type="submission" date="2019-06" db="EMBL/GenBank/DDBJ databases">
        <title>WGS assembly of Gossypium darwinii.</title>
        <authorList>
            <person name="Chen Z.J."/>
            <person name="Sreedasyam A."/>
            <person name="Ando A."/>
            <person name="Song Q."/>
            <person name="De L."/>
            <person name="Hulse-Kemp A."/>
            <person name="Ding M."/>
            <person name="Ye W."/>
            <person name="Kirkbride R."/>
            <person name="Jenkins J."/>
            <person name="Plott C."/>
            <person name="Lovell J."/>
            <person name="Lin Y.-M."/>
            <person name="Vaughn R."/>
            <person name="Liu B."/>
            <person name="Li W."/>
            <person name="Simpson S."/>
            <person name="Scheffler B."/>
            <person name="Saski C."/>
            <person name="Grover C."/>
            <person name="Hu G."/>
            <person name="Conover J."/>
            <person name="Carlson J."/>
            <person name="Shu S."/>
            <person name="Boston L."/>
            <person name="Williams M."/>
            <person name="Peterson D."/>
            <person name="Mcgee K."/>
            <person name="Jones D."/>
            <person name="Wendel J."/>
            <person name="Stelly D."/>
            <person name="Grimwood J."/>
            <person name="Schmutz J."/>
        </authorList>
    </citation>
    <scope>NUCLEOTIDE SEQUENCE [LARGE SCALE GENOMIC DNA]</scope>
    <source>
        <strain evidence="14">1808015.09</strain>
    </source>
</reference>
<evidence type="ECO:0000313" key="15">
    <source>
        <dbReference type="Proteomes" id="UP000323506"/>
    </source>
</evidence>
<dbReference type="Gene3D" id="3.40.50.2300">
    <property type="match status" value="1"/>
</dbReference>
<evidence type="ECO:0000256" key="8">
    <source>
        <dbReference type="ARBA" id="ARBA00023180"/>
    </source>
</evidence>
<dbReference type="Gene3D" id="3.40.190.10">
    <property type="entry name" value="Periplasmic binding protein-like II"/>
    <property type="match status" value="2"/>
</dbReference>
<comment type="subcellular location">
    <subcellularLocation>
        <location evidence="1">Membrane</location>
        <topology evidence="1">Multi-pass membrane protein</topology>
    </subcellularLocation>
</comment>
<dbReference type="InterPro" id="IPR001320">
    <property type="entry name" value="Iontro_rcpt_C"/>
</dbReference>
<dbReference type="EMBL" id="CM017694">
    <property type="protein sequence ID" value="TYH09552.1"/>
    <property type="molecule type" value="Genomic_DNA"/>
</dbReference>
<dbReference type="GO" id="GO:0016020">
    <property type="term" value="C:membrane"/>
    <property type="evidence" value="ECO:0007669"/>
    <property type="project" value="UniProtKB-SubCell"/>
</dbReference>